<reference evidence="1 2" key="1">
    <citation type="submission" date="2019-06" db="EMBL/GenBank/DDBJ databases">
        <title>Mycoplasma sp. 2F1A isolated from ostrich.</title>
        <authorList>
            <person name="Spergser J."/>
        </authorList>
    </citation>
    <scope>NUCLEOTIDE SEQUENCE [LARGE SCALE GENOMIC DNA]</scope>
    <source>
        <strain evidence="1 2">2F1A</strain>
    </source>
</reference>
<dbReference type="OrthoDB" id="396138at2"/>
<sequence length="299" mass="34306">MIQSKILETISDLASKNSLNHLFLLTAHNVYNFESDLLDLVNAINLSNSWQLTPNVIHLGLESKTIKKQDLDQAFLLASNSNSTNYKYKILIIPNIENISVNGLNAILKSIEEPSENVITILTTNKIQKILPTILSRAFVIKPIINTYQDTLKQVQDLGIGSEYLNIYAVLYQDANYIKQLIENKSDTIIEKLMPILESDQFHLDLFRFINKNLLKDNLETNNLILDFLKSFLLDAFLQDKSNLIFKNLIKNKTKLIKSKPLTLSFIHDIYNFKTNLSYSANFELQKQLLIIKLMEKNG</sequence>
<evidence type="ECO:0000313" key="2">
    <source>
        <dbReference type="Proteomes" id="UP000305457"/>
    </source>
</evidence>
<dbReference type="Proteomes" id="UP000305457">
    <property type="component" value="Chromosome"/>
</dbReference>
<dbReference type="SUPFAM" id="SSF52540">
    <property type="entry name" value="P-loop containing nucleoside triphosphate hydrolases"/>
    <property type="match status" value="1"/>
</dbReference>
<proteinExistence type="predicted"/>
<gene>
    <name evidence="1" type="ORF">FG904_02795</name>
</gene>
<name>A0A5B7XVS1_9MOLU</name>
<organism evidence="1 2">
    <name type="scientific">Mycoplasma nasistruthionis</name>
    <dbReference type="NCBI Taxonomy" id="353852"/>
    <lineage>
        <taxon>Bacteria</taxon>
        <taxon>Bacillati</taxon>
        <taxon>Mycoplasmatota</taxon>
        <taxon>Mollicutes</taxon>
        <taxon>Mycoplasmataceae</taxon>
        <taxon>Mycoplasma</taxon>
    </lineage>
</organism>
<dbReference type="KEGG" id="mnh:FG904_02795"/>
<accession>A0A5B7XVS1</accession>
<dbReference type="RefSeq" id="WP_139592396.1">
    <property type="nucleotide sequence ID" value="NZ_CP040825.1"/>
</dbReference>
<dbReference type="InterPro" id="IPR027417">
    <property type="entry name" value="P-loop_NTPase"/>
</dbReference>
<dbReference type="Pfam" id="PF13177">
    <property type="entry name" value="DNA_pol3_delta2"/>
    <property type="match status" value="1"/>
</dbReference>
<evidence type="ECO:0000313" key="1">
    <source>
        <dbReference type="EMBL" id="QCZ36916.1"/>
    </source>
</evidence>
<protein>
    <submittedName>
        <fullName evidence="1">AAA family ATPase</fullName>
    </submittedName>
</protein>
<dbReference type="AlphaFoldDB" id="A0A5B7XVS1"/>
<dbReference type="Gene3D" id="3.40.50.300">
    <property type="entry name" value="P-loop containing nucleotide triphosphate hydrolases"/>
    <property type="match status" value="1"/>
</dbReference>
<dbReference type="EMBL" id="CP040825">
    <property type="protein sequence ID" value="QCZ36916.1"/>
    <property type="molecule type" value="Genomic_DNA"/>
</dbReference>